<evidence type="ECO:0000313" key="1">
    <source>
        <dbReference type="EMBL" id="CAA9573113.1"/>
    </source>
</evidence>
<keyword evidence="1" id="KW-0378">Hydrolase</keyword>
<name>A0A6J4VC94_9BACT</name>
<dbReference type="InterPro" id="IPR013078">
    <property type="entry name" value="His_Pase_superF_clade-1"/>
</dbReference>
<accession>A0A6J4VC94</accession>
<dbReference type="GO" id="GO:0005737">
    <property type="term" value="C:cytoplasm"/>
    <property type="evidence" value="ECO:0007669"/>
    <property type="project" value="TreeGrafter"/>
</dbReference>
<organism evidence="1">
    <name type="scientific">uncultured Thermomicrobiales bacterium</name>
    <dbReference type="NCBI Taxonomy" id="1645740"/>
    <lineage>
        <taxon>Bacteria</taxon>
        <taxon>Pseudomonadati</taxon>
        <taxon>Thermomicrobiota</taxon>
        <taxon>Thermomicrobia</taxon>
        <taxon>Thermomicrobiales</taxon>
        <taxon>environmental samples</taxon>
    </lineage>
</organism>
<proteinExistence type="predicted"/>
<dbReference type="AlphaFoldDB" id="A0A6J4VC94"/>
<dbReference type="CDD" id="cd07067">
    <property type="entry name" value="HP_PGM_like"/>
    <property type="match status" value="1"/>
</dbReference>
<dbReference type="SUPFAM" id="SSF53254">
    <property type="entry name" value="Phosphoglycerate mutase-like"/>
    <property type="match status" value="1"/>
</dbReference>
<gene>
    <name evidence="1" type="ORF">AVDCRST_MAG59-3759</name>
</gene>
<dbReference type="Gene3D" id="3.40.50.1240">
    <property type="entry name" value="Phosphoglycerate mutase-like"/>
    <property type="match status" value="1"/>
</dbReference>
<sequence length="201" mass="22578">MFLGATDIPLDRFGRHQAQLVADRIAREWPADAIVSSPMLRARTTAEPIAERLGLVPTTVDDLREMDFGRFEGHTFEEINRLDPDFIERLAAFDDDDLAWPGGEQRGAFYRRVWGAFEQVVHDHRGRRVVVVAHGGVIGAFMAMLRGQLPGDPTIYGLKNCSVTHLVVQRPHTEVHRFNCVAHLDGLDDTGYQDDEVGECD</sequence>
<dbReference type="InterPro" id="IPR050275">
    <property type="entry name" value="PGM_Phosphatase"/>
</dbReference>
<dbReference type="PANTHER" id="PTHR48100:SF1">
    <property type="entry name" value="HISTIDINE PHOSPHATASE FAMILY PROTEIN-RELATED"/>
    <property type="match status" value="1"/>
</dbReference>
<dbReference type="EMBL" id="CADCWF010000273">
    <property type="protein sequence ID" value="CAA9573113.1"/>
    <property type="molecule type" value="Genomic_DNA"/>
</dbReference>
<dbReference type="Pfam" id="PF00300">
    <property type="entry name" value="His_Phos_1"/>
    <property type="match status" value="1"/>
</dbReference>
<protein>
    <submittedName>
        <fullName evidence="1">Alpha-ribazole-5'-phosphate phosphatase</fullName>
        <ecNumber evidence="1">3.1.3.73</ecNumber>
    </submittedName>
</protein>
<dbReference type="InterPro" id="IPR029033">
    <property type="entry name" value="His_PPase_superfam"/>
</dbReference>
<dbReference type="EC" id="3.1.3.73" evidence="1"/>
<reference evidence="1" key="1">
    <citation type="submission" date="2020-02" db="EMBL/GenBank/DDBJ databases">
        <authorList>
            <person name="Meier V. D."/>
        </authorList>
    </citation>
    <scope>NUCLEOTIDE SEQUENCE</scope>
    <source>
        <strain evidence="1">AVDCRST_MAG59</strain>
    </source>
</reference>
<dbReference type="PANTHER" id="PTHR48100">
    <property type="entry name" value="BROAD-SPECIFICITY PHOSPHATASE YOR283W-RELATED"/>
    <property type="match status" value="1"/>
</dbReference>
<dbReference type="GO" id="GO:0043755">
    <property type="term" value="F:alpha-ribazole phosphatase activity"/>
    <property type="evidence" value="ECO:0007669"/>
    <property type="project" value="UniProtKB-EC"/>
</dbReference>